<name>A0A060HD66_9ARCH</name>
<dbReference type="KEGG" id="nvn:NVIE_004830"/>
<keyword evidence="4" id="KW-0663">Pyridoxal phosphate</keyword>
<evidence type="ECO:0000313" key="7">
    <source>
        <dbReference type="Proteomes" id="UP000027093"/>
    </source>
</evidence>
<evidence type="ECO:0000256" key="2">
    <source>
        <dbReference type="ARBA" id="ARBA00010008"/>
    </source>
</evidence>
<organism evidence="6 7">
    <name type="scientific">Nitrososphaera viennensis EN76</name>
    <dbReference type="NCBI Taxonomy" id="926571"/>
    <lineage>
        <taxon>Archaea</taxon>
        <taxon>Nitrososphaerota</taxon>
        <taxon>Nitrososphaeria</taxon>
        <taxon>Nitrososphaerales</taxon>
        <taxon>Nitrososphaeraceae</taxon>
        <taxon>Nitrososphaera</taxon>
    </lineage>
</organism>
<dbReference type="PANTHER" id="PTHR13693">
    <property type="entry name" value="CLASS II AMINOTRANSFERASE/8-AMINO-7-OXONONANOATE SYNTHASE"/>
    <property type="match status" value="1"/>
</dbReference>
<evidence type="ECO:0000313" key="6">
    <source>
        <dbReference type="EMBL" id="AIC14679.1"/>
    </source>
</evidence>
<dbReference type="PANTHER" id="PTHR13693:SF77">
    <property type="entry name" value="8-AMINO-7-OXONONANOATE SYNTHASE"/>
    <property type="match status" value="1"/>
</dbReference>
<dbReference type="InterPro" id="IPR015422">
    <property type="entry name" value="PyrdxlP-dep_Trfase_small"/>
</dbReference>
<dbReference type="AlphaFoldDB" id="A0A060HD66"/>
<evidence type="ECO:0000256" key="4">
    <source>
        <dbReference type="ARBA" id="ARBA00022898"/>
    </source>
</evidence>
<dbReference type="GO" id="GO:0008710">
    <property type="term" value="F:8-amino-7-oxononanoate synthase activity"/>
    <property type="evidence" value="ECO:0007669"/>
    <property type="project" value="UniProtKB-EC"/>
</dbReference>
<dbReference type="InterPro" id="IPR050087">
    <property type="entry name" value="AON_synthase_class-II"/>
</dbReference>
<dbReference type="Gene3D" id="3.90.1150.10">
    <property type="entry name" value="Aspartate Aminotransferase, domain 1"/>
    <property type="match status" value="1"/>
</dbReference>
<keyword evidence="7" id="KW-1185">Reference proteome</keyword>
<dbReference type="HOGENOM" id="CLU_015846_11_0_2"/>
<dbReference type="InterPro" id="IPR015424">
    <property type="entry name" value="PyrdxlP-dep_Trfase"/>
</dbReference>
<protein>
    <submittedName>
        <fullName evidence="6">8-amino-7-oxononanoate synthase</fullName>
        <ecNumber evidence="6">2.3.1.47</ecNumber>
    </submittedName>
</protein>
<dbReference type="InterPro" id="IPR015421">
    <property type="entry name" value="PyrdxlP-dep_Trfase_major"/>
</dbReference>
<evidence type="ECO:0000259" key="5">
    <source>
        <dbReference type="Pfam" id="PF00155"/>
    </source>
</evidence>
<dbReference type="SUPFAM" id="SSF53383">
    <property type="entry name" value="PLP-dependent transferases"/>
    <property type="match status" value="1"/>
</dbReference>
<evidence type="ECO:0000256" key="1">
    <source>
        <dbReference type="ARBA" id="ARBA00001933"/>
    </source>
</evidence>
<proteinExistence type="inferred from homology"/>
<gene>
    <name evidence="6" type="primary">bioF</name>
    <name evidence="6" type="ORF">NVIE_004830</name>
</gene>
<dbReference type="EMBL" id="CP007536">
    <property type="protein sequence ID" value="AIC14679.1"/>
    <property type="molecule type" value="Genomic_DNA"/>
</dbReference>
<comment type="similarity">
    <text evidence="2">Belongs to the class-II pyridoxal-phosphate-dependent aminotransferase family. BioF subfamily.</text>
</comment>
<accession>A0A060HD66</accession>
<dbReference type="Pfam" id="PF00155">
    <property type="entry name" value="Aminotran_1_2"/>
    <property type="match status" value="1"/>
</dbReference>
<dbReference type="Proteomes" id="UP000027093">
    <property type="component" value="Chromosome"/>
</dbReference>
<dbReference type="STRING" id="926571.NVIE_004830"/>
<keyword evidence="3 6" id="KW-0808">Transferase</keyword>
<dbReference type="EC" id="2.3.1.47" evidence="6"/>
<dbReference type="InterPro" id="IPR004839">
    <property type="entry name" value="Aminotransferase_I/II_large"/>
</dbReference>
<evidence type="ECO:0000256" key="3">
    <source>
        <dbReference type="ARBA" id="ARBA00022679"/>
    </source>
</evidence>
<comment type="cofactor">
    <cofactor evidence="1">
        <name>pyridoxal 5'-phosphate</name>
        <dbReference type="ChEBI" id="CHEBI:597326"/>
    </cofactor>
</comment>
<reference evidence="6 7" key="1">
    <citation type="journal article" date="2014" name="Int. J. Syst. Evol. Microbiol.">
        <title>Nitrososphaera viennensis gen. nov., sp. nov., an aerobic and mesophilic, ammonia-oxidizing archaeon from soil and a member of the archaeal phylum Thaumarchaeota.</title>
        <authorList>
            <person name="Stieglmeier M."/>
            <person name="Klingl A."/>
            <person name="Alves R.J."/>
            <person name="Rittmann S.K."/>
            <person name="Melcher M."/>
            <person name="Leisch N."/>
            <person name="Schleper C."/>
        </authorList>
    </citation>
    <scope>NUCLEOTIDE SEQUENCE [LARGE SCALE GENOMIC DNA]</scope>
    <source>
        <strain evidence="6">EN76</strain>
    </source>
</reference>
<sequence length="388" mass="42015">MASKQNKTTLFVDEKLLALEKDGLYRSLKTVSVSGPLATVNGRKAIHLCSNDYLGLSQDKRVVQAAVRTLRQVSQCSSRLIAGNDPFITKLEDMLARHRRTESALVYPTGYAANLGAVTALADKNTTIFSDELNHASIIDACKLSGARIEVFAHNDTAHLENLVSKAAGRKIAITEGIFSMDGDSADIVKICRIAEKYDALTIVDDAHGDFIFGPKFAGVPAKFGAKVDVHISSMSKGLGCFGGYVATSAKIRELLVNTSRQFIYTSALPDYLCAAAVAAVPLAKRGNLQKRLFENIRQFSSQLKKHGFTLGNSSSQIMPVMVGDEKKAVTFSEELLKNGVFAQAVRYPTVKRGSARLRVSLTAMHEKMHIDAATAAFEKAGRKTGII</sequence>
<feature type="domain" description="Aminotransferase class I/classII large" evidence="5">
    <location>
        <begin position="44"/>
        <end position="375"/>
    </location>
</feature>
<keyword evidence="6" id="KW-0012">Acyltransferase</keyword>
<dbReference type="GeneID" id="74945744"/>
<dbReference type="Gene3D" id="3.40.640.10">
    <property type="entry name" value="Type I PLP-dependent aspartate aminotransferase-like (Major domain)"/>
    <property type="match status" value="1"/>
</dbReference>
<dbReference type="GO" id="GO:0030170">
    <property type="term" value="F:pyridoxal phosphate binding"/>
    <property type="evidence" value="ECO:0007669"/>
    <property type="project" value="InterPro"/>
</dbReference>
<dbReference type="RefSeq" id="WP_075053847.1">
    <property type="nucleotide sequence ID" value="NZ_CP007536.1"/>
</dbReference>